<sequence length="77" mass="8700">MLTRTAVAKGCLERSIEVYDVRDGWSQVYATSCWYQIPSKAPATDCEEWQRCGDDYSQFVALGGDQIQAEVKTMLTQ</sequence>
<reference evidence="1 2" key="1">
    <citation type="submission" date="2015-09" db="EMBL/GenBank/DDBJ databases">
        <title>Draft genome of the parasitic nematode Teladorsagia circumcincta isolate WARC Sus (inbred).</title>
        <authorList>
            <person name="Mitreva M."/>
        </authorList>
    </citation>
    <scope>NUCLEOTIDE SEQUENCE [LARGE SCALE GENOMIC DNA]</scope>
    <source>
        <strain evidence="1 2">S</strain>
    </source>
</reference>
<keyword evidence="2" id="KW-1185">Reference proteome</keyword>
<gene>
    <name evidence="1" type="ORF">TELCIR_01438</name>
</gene>
<proteinExistence type="predicted"/>
<dbReference type="EMBL" id="KZ345048">
    <property type="protein sequence ID" value="PIO76498.1"/>
    <property type="molecule type" value="Genomic_DNA"/>
</dbReference>
<protein>
    <submittedName>
        <fullName evidence="1">Uncharacterized protein</fullName>
    </submittedName>
</protein>
<name>A0A2G9V1Y3_TELCI</name>
<dbReference type="AlphaFoldDB" id="A0A2G9V1Y3"/>
<evidence type="ECO:0000313" key="2">
    <source>
        <dbReference type="Proteomes" id="UP000230423"/>
    </source>
</evidence>
<dbReference type="Proteomes" id="UP000230423">
    <property type="component" value="Unassembled WGS sequence"/>
</dbReference>
<accession>A0A2G9V1Y3</accession>
<organism evidence="1 2">
    <name type="scientific">Teladorsagia circumcincta</name>
    <name type="common">Brown stomach worm</name>
    <name type="synonym">Ostertagia circumcincta</name>
    <dbReference type="NCBI Taxonomy" id="45464"/>
    <lineage>
        <taxon>Eukaryota</taxon>
        <taxon>Metazoa</taxon>
        <taxon>Ecdysozoa</taxon>
        <taxon>Nematoda</taxon>
        <taxon>Chromadorea</taxon>
        <taxon>Rhabditida</taxon>
        <taxon>Rhabditina</taxon>
        <taxon>Rhabditomorpha</taxon>
        <taxon>Strongyloidea</taxon>
        <taxon>Trichostrongylidae</taxon>
        <taxon>Teladorsagia</taxon>
    </lineage>
</organism>
<evidence type="ECO:0000313" key="1">
    <source>
        <dbReference type="EMBL" id="PIO76498.1"/>
    </source>
</evidence>